<dbReference type="AlphaFoldDB" id="A0A511MYS1"/>
<gene>
    <name evidence="2" type="ORF">DC3_09410</name>
</gene>
<evidence type="ECO:0000313" key="3">
    <source>
        <dbReference type="Proteomes" id="UP000321306"/>
    </source>
</evidence>
<comment type="caution">
    <text evidence="2">The sequence shown here is derived from an EMBL/GenBank/DDBJ whole genome shotgun (WGS) entry which is preliminary data.</text>
</comment>
<evidence type="ECO:0000256" key="1">
    <source>
        <dbReference type="SAM" id="MobiDB-lite"/>
    </source>
</evidence>
<accession>A0A511MYS1</accession>
<dbReference type="EMBL" id="BJXB01000003">
    <property type="protein sequence ID" value="GEM45306.1"/>
    <property type="molecule type" value="Genomic_DNA"/>
</dbReference>
<dbReference type="Proteomes" id="UP000321306">
    <property type="component" value="Unassembled WGS sequence"/>
</dbReference>
<protein>
    <submittedName>
        <fullName evidence="2">Uncharacterized protein</fullName>
    </submittedName>
</protein>
<feature type="region of interest" description="Disordered" evidence="1">
    <location>
        <begin position="38"/>
        <end position="77"/>
    </location>
</feature>
<proteinExistence type="predicted"/>
<name>A0A511MYS1_DEIC1</name>
<feature type="compositionally biased region" description="Low complexity" evidence="1">
    <location>
        <begin position="46"/>
        <end position="71"/>
    </location>
</feature>
<evidence type="ECO:0000313" key="2">
    <source>
        <dbReference type="EMBL" id="GEM45306.1"/>
    </source>
</evidence>
<organism evidence="2 3">
    <name type="scientific">Deinococcus cellulosilyticus (strain DSM 18568 / NBRC 106333 / KACC 11606 / 5516J-15)</name>
    <dbReference type="NCBI Taxonomy" id="1223518"/>
    <lineage>
        <taxon>Bacteria</taxon>
        <taxon>Thermotogati</taxon>
        <taxon>Deinococcota</taxon>
        <taxon>Deinococci</taxon>
        <taxon>Deinococcales</taxon>
        <taxon>Deinococcaceae</taxon>
        <taxon>Deinococcus</taxon>
    </lineage>
</organism>
<dbReference type="RefSeq" id="WP_146882772.1">
    <property type="nucleotide sequence ID" value="NZ_BJXB01000003.1"/>
</dbReference>
<sequence length="167" mass="17489">MKAKLSISLTGALVATALLGGGAFVAYKLFFEKKDQKPADAGKVPAGSGSTPTTNNGTTPAIGTPPNGNTGIVPPPKVVKDPTPIFGILPGENGRPINDLIFKPLPIGKPVLLDSSLDPTKTQLTFIDGKLVTPTNGTTPPINTGHQDPMVYIKPQPLFDPKDWRLT</sequence>
<reference evidence="2 3" key="1">
    <citation type="submission" date="2019-07" db="EMBL/GenBank/DDBJ databases">
        <title>Whole genome shotgun sequence of Deinococcus cellulosilyticus NBRC 106333.</title>
        <authorList>
            <person name="Hosoyama A."/>
            <person name="Uohara A."/>
            <person name="Ohji S."/>
            <person name="Ichikawa N."/>
        </authorList>
    </citation>
    <scope>NUCLEOTIDE SEQUENCE [LARGE SCALE GENOMIC DNA]</scope>
    <source>
        <strain evidence="2 3">NBRC 106333</strain>
    </source>
</reference>
<keyword evidence="3" id="KW-1185">Reference proteome</keyword>